<evidence type="ECO:0000256" key="3">
    <source>
        <dbReference type="ARBA" id="ARBA00023002"/>
    </source>
</evidence>
<dbReference type="PANTHER" id="PTHR43618:SF4">
    <property type="entry name" value="SHORT CHAIN DEHYDROGENASE_REDUCTASE FAMILY (AFU_ORTHOLOGUE AFUA_7G04540)"/>
    <property type="match status" value="1"/>
</dbReference>
<proteinExistence type="inferred from homology"/>
<dbReference type="PANTHER" id="PTHR43618">
    <property type="entry name" value="7-ALPHA-HYDROXYSTEROID DEHYDROGENASE"/>
    <property type="match status" value="1"/>
</dbReference>
<dbReference type="InterPro" id="IPR002347">
    <property type="entry name" value="SDR_fam"/>
</dbReference>
<evidence type="ECO:0000256" key="4">
    <source>
        <dbReference type="RuleBase" id="RU000363"/>
    </source>
</evidence>
<dbReference type="AlphaFoldDB" id="A0A4T0MHE8"/>
<organism evidence="5 6">
    <name type="scientific">Wallemia mellicola</name>
    <dbReference type="NCBI Taxonomy" id="1708541"/>
    <lineage>
        <taxon>Eukaryota</taxon>
        <taxon>Fungi</taxon>
        <taxon>Dikarya</taxon>
        <taxon>Basidiomycota</taxon>
        <taxon>Wallemiomycotina</taxon>
        <taxon>Wallemiomycetes</taxon>
        <taxon>Wallemiales</taxon>
        <taxon>Wallemiaceae</taxon>
        <taxon>Wallemia</taxon>
    </lineage>
</organism>
<evidence type="ECO:0000313" key="6">
    <source>
        <dbReference type="Proteomes" id="UP000310685"/>
    </source>
</evidence>
<name>A0A4T0MHE8_9BASI</name>
<dbReference type="PRINTS" id="PR00081">
    <property type="entry name" value="GDHRDH"/>
</dbReference>
<dbReference type="SUPFAM" id="SSF51735">
    <property type="entry name" value="NAD(P)-binding Rossmann-fold domains"/>
    <property type="match status" value="1"/>
</dbReference>
<dbReference type="Gene3D" id="3.40.50.720">
    <property type="entry name" value="NAD(P)-binding Rossmann-like Domain"/>
    <property type="match status" value="1"/>
</dbReference>
<dbReference type="CDD" id="cd05233">
    <property type="entry name" value="SDR_c"/>
    <property type="match status" value="1"/>
</dbReference>
<evidence type="ECO:0000256" key="1">
    <source>
        <dbReference type="ARBA" id="ARBA00006484"/>
    </source>
</evidence>
<dbReference type="PRINTS" id="PR00080">
    <property type="entry name" value="SDRFAMILY"/>
</dbReference>
<keyword evidence="2" id="KW-0521">NADP</keyword>
<dbReference type="InterPro" id="IPR036291">
    <property type="entry name" value="NAD(P)-bd_dom_sf"/>
</dbReference>
<dbReference type="EMBL" id="SPRC01000002">
    <property type="protein sequence ID" value="TIB82417.1"/>
    <property type="molecule type" value="Genomic_DNA"/>
</dbReference>
<dbReference type="InterPro" id="IPR052178">
    <property type="entry name" value="Sec_Metab_Biosynth_SDR"/>
</dbReference>
<comment type="similarity">
    <text evidence="1 4">Belongs to the short-chain dehydrogenases/reductases (SDR) family.</text>
</comment>
<dbReference type="GO" id="GO:0016491">
    <property type="term" value="F:oxidoreductase activity"/>
    <property type="evidence" value="ECO:0007669"/>
    <property type="project" value="UniProtKB-KW"/>
</dbReference>
<dbReference type="Pfam" id="PF00106">
    <property type="entry name" value="adh_short"/>
    <property type="match status" value="1"/>
</dbReference>
<gene>
    <name evidence="5" type="ORF">E3Q22_00353</name>
</gene>
<evidence type="ECO:0000313" key="5">
    <source>
        <dbReference type="EMBL" id="TIB82417.1"/>
    </source>
</evidence>
<comment type="caution">
    <text evidence="5">The sequence shown here is derived from an EMBL/GenBank/DDBJ whole genome shotgun (WGS) entry which is preliminary data.</text>
</comment>
<protein>
    <submittedName>
        <fullName evidence="5">NAD(P)-binding protein</fullName>
    </submittedName>
</protein>
<sequence length="291" mass="31844">MPSTLIASELFNVKGWVVVLTGGGTGVGRMMTTCLAENGAKVYISGRRLEKLQETAAPFEGRVIPIVADNTKKEDIMDLAKFVSKQEDHIDLLVNNAGVTTVNAQLDAEDNSAEAISKRMLEQNFDDWLQPYAVNTASIYFTSVTSDIDSQVSAAFLPLLMATQKYRCVSGNIVNVTSMSGITRTSQDGQFSYNANKAAARSLSTQLANDFTRPHINVRVNQLALGYFPSEMTKIATSGEEKEYFINKWHIPFGRAGTIEDISKVLLNLATNEYMTDSTQVVDGGYLCVVP</sequence>
<reference evidence="5 6" key="1">
    <citation type="submission" date="2019-03" db="EMBL/GenBank/DDBJ databases">
        <title>Sequencing 25 genomes of Wallemia mellicola.</title>
        <authorList>
            <person name="Gostincar C."/>
        </authorList>
    </citation>
    <scope>NUCLEOTIDE SEQUENCE [LARGE SCALE GENOMIC DNA]</scope>
    <source>
        <strain evidence="5 6">EXF-6152</strain>
    </source>
</reference>
<evidence type="ECO:0000256" key="2">
    <source>
        <dbReference type="ARBA" id="ARBA00022857"/>
    </source>
</evidence>
<accession>A0A4T0MHE8</accession>
<dbReference type="Proteomes" id="UP000310685">
    <property type="component" value="Unassembled WGS sequence"/>
</dbReference>
<keyword evidence="3" id="KW-0560">Oxidoreductase</keyword>